<dbReference type="PRINTS" id="PR01467">
    <property type="entry name" value="ARGREPRESSOR"/>
</dbReference>
<sequence>MTTPLTKAARQHEIRTVLSVEQIRSQAELAQALEQRGVSVTQGTLSRDLVDIGATRVRTDNGHMVYVATDGPGRSHGSAAQSSNTADSRLSSLCRELLLSAEGSANIAVLRTPPGAAQFLAAAIDQARLGSVLGTIAGDDSIMVVTRLPEGGSAVAAEFIGYAEQDPRV</sequence>
<comment type="subcellular location">
    <subcellularLocation>
        <location evidence="1 8">Cytoplasm</location>
    </subcellularLocation>
</comment>
<organism evidence="11 12">
    <name type="scientific">Yaniella flava</name>
    <dbReference type="NCBI Taxonomy" id="287930"/>
    <lineage>
        <taxon>Bacteria</taxon>
        <taxon>Bacillati</taxon>
        <taxon>Actinomycetota</taxon>
        <taxon>Actinomycetes</taxon>
        <taxon>Micrococcales</taxon>
        <taxon>Micrococcaceae</taxon>
        <taxon>Yaniella</taxon>
    </lineage>
</organism>
<accession>A0ABP5G1M3</accession>
<dbReference type="SUPFAM" id="SSF55252">
    <property type="entry name" value="C-terminal domain of arginine repressor"/>
    <property type="match status" value="1"/>
</dbReference>
<evidence type="ECO:0000259" key="9">
    <source>
        <dbReference type="Pfam" id="PF01316"/>
    </source>
</evidence>
<dbReference type="InterPro" id="IPR020900">
    <property type="entry name" value="Arg_repress_DNA-bd"/>
</dbReference>
<keyword evidence="12" id="KW-1185">Reference proteome</keyword>
<keyword evidence="8" id="KW-0028">Amino-acid biosynthesis</keyword>
<comment type="function">
    <text evidence="8">Regulates arginine biosynthesis genes.</text>
</comment>
<dbReference type="InterPro" id="IPR036251">
    <property type="entry name" value="Arg_repress_C_sf"/>
</dbReference>
<dbReference type="SUPFAM" id="SSF46785">
    <property type="entry name" value="Winged helix' DNA-binding domain"/>
    <property type="match status" value="1"/>
</dbReference>
<evidence type="ECO:0000256" key="6">
    <source>
        <dbReference type="ARBA" id="ARBA00023125"/>
    </source>
</evidence>
<dbReference type="Gene3D" id="3.30.1360.40">
    <property type="match status" value="1"/>
</dbReference>
<evidence type="ECO:0000256" key="3">
    <source>
        <dbReference type="ARBA" id="ARBA00022490"/>
    </source>
</evidence>
<keyword evidence="7 8" id="KW-0804">Transcription</keyword>
<dbReference type="InterPro" id="IPR036390">
    <property type="entry name" value="WH_DNA-bd_sf"/>
</dbReference>
<comment type="pathway">
    <text evidence="8">Amino-acid biosynthesis; L-arginine biosynthesis [regulation].</text>
</comment>
<dbReference type="HAMAP" id="MF_00173">
    <property type="entry name" value="Arg_repressor"/>
    <property type="match status" value="1"/>
</dbReference>
<dbReference type="Pfam" id="PF01316">
    <property type="entry name" value="Arg_repressor"/>
    <property type="match status" value="1"/>
</dbReference>
<dbReference type="InterPro" id="IPR001669">
    <property type="entry name" value="Arg_repress"/>
</dbReference>
<evidence type="ECO:0000256" key="2">
    <source>
        <dbReference type="ARBA" id="ARBA00008316"/>
    </source>
</evidence>
<evidence type="ECO:0000256" key="7">
    <source>
        <dbReference type="ARBA" id="ARBA00023163"/>
    </source>
</evidence>
<evidence type="ECO:0000256" key="8">
    <source>
        <dbReference type="HAMAP-Rule" id="MF_00173"/>
    </source>
</evidence>
<keyword evidence="5 8" id="KW-0805">Transcription regulation</keyword>
<keyword evidence="6 8" id="KW-0238">DNA-binding</keyword>
<keyword evidence="3 8" id="KW-0963">Cytoplasm</keyword>
<evidence type="ECO:0000259" key="10">
    <source>
        <dbReference type="Pfam" id="PF02863"/>
    </source>
</evidence>
<keyword evidence="8" id="KW-0055">Arginine biosynthesis</keyword>
<evidence type="ECO:0000313" key="11">
    <source>
        <dbReference type="EMBL" id="GAA2038635.1"/>
    </source>
</evidence>
<proteinExistence type="inferred from homology"/>
<name>A0ABP5G1M3_9MICC</name>
<dbReference type="RefSeq" id="WP_343957942.1">
    <property type="nucleotide sequence ID" value="NZ_BAAAMN010000040.1"/>
</dbReference>
<dbReference type="Proteomes" id="UP001501461">
    <property type="component" value="Unassembled WGS sequence"/>
</dbReference>
<reference evidence="12" key="1">
    <citation type="journal article" date="2019" name="Int. J. Syst. Evol. Microbiol.">
        <title>The Global Catalogue of Microorganisms (GCM) 10K type strain sequencing project: providing services to taxonomists for standard genome sequencing and annotation.</title>
        <authorList>
            <consortium name="The Broad Institute Genomics Platform"/>
            <consortium name="The Broad Institute Genome Sequencing Center for Infectious Disease"/>
            <person name="Wu L."/>
            <person name="Ma J."/>
        </authorList>
    </citation>
    <scope>NUCLEOTIDE SEQUENCE [LARGE SCALE GENOMIC DNA]</scope>
    <source>
        <strain evidence="12">JCM 13595</strain>
    </source>
</reference>
<evidence type="ECO:0000256" key="5">
    <source>
        <dbReference type="ARBA" id="ARBA00023015"/>
    </source>
</evidence>
<protein>
    <recommendedName>
        <fullName evidence="8">Arginine repressor</fullName>
    </recommendedName>
</protein>
<dbReference type="Pfam" id="PF02863">
    <property type="entry name" value="Arg_repressor_C"/>
    <property type="match status" value="1"/>
</dbReference>
<dbReference type="PANTHER" id="PTHR34471:SF1">
    <property type="entry name" value="ARGININE REPRESSOR"/>
    <property type="match status" value="1"/>
</dbReference>
<dbReference type="PANTHER" id="PTHR34471">
    <property type="entry name" value="ARGININE REPRESSOR"/>
    <property type="match status" value="1"/>
</dbReference>
<keyword evidence="4 8" id="KW-0678">Repressor</keyword>
<comment type="similarity">
    <text evidence="2 8">Belongs to the ArgR family.</text>
</comment>
<evidence type="ECO:0000256" key="1">
    <source>
        <dbReference type="ARBA" id="ARBA00004496"/>
    </source>
</evidence>
<dbReference type="Gene3D" id="1.10.10.10">
    <property type="entry name" value="Winged helix-like DNA-binding domain superfamily/Winged helix DNA-binding domain"/>
    <property type="match status" value="1"/>
</dbReference>
<dbReference type="EMBL" id="BAAAMN010000040">
    <property type="protein sequence ID" value="GAA2038635.1"/>
    <property type="molecule type" value="Genomic_DNA"/>
</dbReference>
<feature type="domain" description="Arginine repressor DNA-binding" evidence="9">
    <location>
        <begin position="6"/>
        <end position="68"/>
    </location>
</feature>
<feature type="domain" description="Arginine repressor C-terminal" evidence="10">
    <location>
        <begin position="94"/>
        <end position="159"/>
    </location>
</feature>
<gene>
    <name evidence="8" type="primary">argR</name>
    <name evidence="11" type="ORF">GCM10009720_18830</name>
</gene>
<evidence type="ECO:0000256" key="4">
    <source>
        <dbReference type="ARBA" id="ARBA00022491"/>
    </source>
</evidence>
<dbReference type="InterPro" id="IPR020899">
    <property type="entry name" value="Arg_repress_C"/>
</dbReference>
<evidence type="ECO:0000313" key="12">
    <source>
        <dbReference type="Proteomes" id="UP001501461"/>
    </source>
</evidence>
<comment type="caution">
    <text evidence="11">The sequence shown here is derived from an EMBL/GenBank/DDBJ whole genome shotgun (WGS) entry which is preliminary data.</text>
</comment>
<dbReference type="InterPro" id="IPR036388">
    <property type="entry name" value="WH-like_DNA-bd_sf"/>
</dbReference>